<evidence type="ECO:0000313" key="6">
    <source>
        <dbReference type="EMBL" id="SHM79113.1"/>
    </source>
</evidence>
<protein>
    <submittedName>
        <fullName evidence="6">Transcriptional regulator, HxlR family</fullName>
    </submittedName>
</protein>
<reference evidence="5 8" key="1">
    <citation type="submission" date="2016-11" db="EMBL/GenBank/DDBJ databases">
        <title>Whole genomes of Flavobacteriaceae.</title>
        <authorList>
            <person name="Stine C."/>
            <person name="Li C."/>
            <person name="Tadesse D."/>
        </authorList>
    </citation>
    <scope>NUCLEOTIDE SEQUENCE [LARGE SCALE GENOMIC DNA]</scope>
    <source>
        <strain evidence="5 8">ATCC 19366</strain>
    </source>
</reference>
<reference evidence="6 7" key="2">
    <citation type="submission" date="2016-11" db="EMBL/GenBank/DDBJ databases">
        <authorList>
            <person name="Varghese N."/>
            <person name="Submissions S."/>
        </authorList>
    </citation>
    <scope>NUCLEOTIDE SEQUENCE [LARGE SCALE GENOMIC DNA]</scope>
    <source>
        <strain evidence="6 7">DSM 6368</strain>
    </source>
</reference>
<dbReference type="EMBL" id="MUHB01000003">
    <property type="protein sequence ID" value="OXB07747.1"/>
    <property type="molecule type" value="Genomic_DNA"/>
</dbReference>
<name>A0AB36P6R8_9FLAO</name>
<dbReference type="SUPFAM" id="SSF46785">
    <property type="entry name" value="Winged helix' DNA-binding domain"/>
    <property type="match status" value="1"/>
</dbReference>
<evidence type="ECO:0000256" key="2">
    <source>
        <dbReference type="ARBA" id="ARBA00023125"/>
    </source>
</evidence>
<keyword evidence="7" id="KW-1185">Reference proteome</keyword>
<keyword evidence="1" id="KW-0805">Transcription regulation</keyword>
<dbReference type="PROSITE" id="PS51118">
    <property type="entry name" value="HTH_HXLR"/>
    <property type="match status" value="1"/>
</dbReference>
<dbReference type="InterPro" id="IPR036388">
    <property type="entry name" value="WH-like_DNA-bd_sf"/>
</dbReference>
<evidence type="ECO:0000256" key="1">
    <source>
        <dbReference type="ARBA" id="ARBA00023015"/>
    </source>
</evidence>
<dbReference type="RefSeq" id="WP_073396209.1">
    <property type="nucleotide sequence ID" value="NZ_FRBX01000004.1"/>
</dbReference>
<dbReference type="Gene3D" id="1.10.10.10">
    <property type="entry name" value="Winged helix-like DNA-binding domain superfamily/Winged helix DNA-binding domain"/>
    <property type="match status" value="1"/>
</dbReference>
<organism evidence="5 8">
    <name type="scientific">Flavobacterium pectinovorum</name>
    <dbReference type="NCBI Taxonomy" id="29533"/>
    <lineage>
        <taxon>Bacteria</taxon>
        <taxon>Pseudomonadati</taxon>
        <taxon>Bacteroidota</taxon>
        <taxon>Flavobacteriia</taxon>
        <taxon>Flavobacteriales</taxon>
        <taxon>Flavobacteriaceae</taxon>
        <taxon>Flavobacterium</taxon>
    </lineage>
</organism>
<dbReference type="Proteomes" id="UP000198431">
    <property type="component" value="Unassembled WGS sequence"/>
</dbReference>
<evidence type="ECO:0000313" key="5">
    <source>
        <dbReference type="EMBL" id="OXB07747.1"/>
    </source>
</evidence>
<accession>A0AB36P6R8</accession>
<keyword evidence="2" id="KW-0238">DNA-binding</keyword>
<keyword evidence="3" id="KW-0804">Transcription</keyword>
<feature type="domain" description="HTH hxlR-type" evidence="4">
    <location>
        <begin position="13"/>
        <end position="117"/>
    </location>
</feature>
<dbReference type="InterPro" id="IPR036390">
    <property type="entry name" value="WH_DNA-bd_sf"/>
</dbReference>
<proteinExistence type="predicted"/>
<evidence type="ECO:0000259" key="4">
    <source>
        <dbReference type="PROSITE" id="PS51118"/>
    </source>
</evidence>
<dbReference type="InterPro" id="IPR002577">
    <property type="entry name" value="HTH_HxlR"/>
</dbReference>
<evidence type="ECO:0000256" key="3">
    <source>
        <dbReference type="ARBA" id="ARBA00023163"/>
    </source>
</evidence>
<evidence type="ECO:0000313" key="7">
    <source>
        <dbReference type="Proteomes" id="UP000184216"/>
    </source>
</evidence>
<dbReference type="Proteomes" id="UP000184216">
    <property type="component" value="Unassembled WGS sequence"/>
</dbReference>
<evidence type="ECO:0000313" key="8">
    <source>
        <dbReference type="Proteomes" id="UP000198431"/>
    </source>
</evidence>
<comment type="caution">
    <text evidence="5">The sequence shown here is derived from an EMBL/GenBank/DDBJ whole genome shotgun (WGS) entry which is preliminary data.</text>
</comment>
<dbReference type="AlphaFoldDB" id="A0AB36P6R8"/>
<dbReference type="GO" id="GO:0003677">
    <property type="term" value="F:DNA binding"/>
    <property type="evidence" value="ECO:0007669"/>
    <property type="project" value="UniProtKB-KW"/>
</dbReference>
<dbReference type="Pfam" id="PF01638">
    <property type="entry name" value="HxlR"/>
    <property type="match status" value="1"/>
</dbReference>
<gene>
    <name evidence="5" type="ORF">B0A72_02455</name>
    <name evidence="6" type="ORF">SAMN05444387_3198</name>
</gene>
<dbReference type="PANTHER" id="PTHR33204">
    <property type="entry name" value="TRANSCRIPTIONAL REGULATOR, MARR FAMILY"/>
    <property type="match status" value="1"/>
</dbReference>
<dbReference type="EMBL" id="FRBX01000004">
    <property type="protein sequence ID" value="SHM79113.1"/>
    <property type="molecule type" value="Genomic_DNA"/>
</dbReference>
<sequence length="117" mass="13362">MEHSENDTTMQECPGQLSLLMVRDIMQLLSGRWKMQIVVFLLNNGTTRFMDLQRGVSGISARVLSKDLQELEQSQLVLRKAKDPKLSIVDYELTSNGRDLEPVIKTMAAWGTNYFNK</sequence>